<dbReference type="AlphaFoldDB" id="A0A974PRH7"/>
<organism evidence="2 3">
    <name type="scientific">Xanthobacter dioxanivorans</name>
    <dbReference type="NCBI Taxonomy" id="2528964"/>
    <lineage>
        <taxon>Bacteria</taxon>
        <taxon>Pseudomonadati</taxon>
        <taxon>Pseudomonadota</taxon>
        <taxon>Alphaproteobacteria</taxon>
        <taxon>Hyphomicrobiales</taxon>
        <taxon>Xanthobacteraceae</taxon>
        <taxon>Xanthobacter</taxon>
    </lineage>
</organism>
<proteinExistence type="predicted"/>
<feature type="domain" description="WsaF C-terminal" evidence="1">
    <location>
        <begin position="2"/>
        <end position="65"/>
    </location>
</feature>
<dbReference type="InterPro" id="IPR055050">
    <property type="entry name" value="WsaF_C"/>
</dbReference>
<dbReference type="KEGG" id="xdi:EZH22_09115"/>
<evidence type="ECO:0000259" key="1">
    <source>
        <dbReference type="Pfam" id="PF22772"/>
    </source>
</evidence>
<protein>
    <recommendedName>
        <fullName evidence="1">WsaF C-terminal domain-containing protein</fullName>
    </recommendedName>
</protein>
<sequence length="107" mass="11252">MQDYSVGLSLMATPHPGVVHFEWAAAGLATVVNTTPERAPAFFHARSPNLVPAQPTVAGIADAIEQAAKRTGGLEPPSAAISGYPTSWNQAFDAAFMDQAMKLIARC</sequence>
<gene>
    <name evidence="2" type="ORF">EZH22_09115</name>
</gene>
<dbReference type="Proteomes" id="UP000596427">
    <property type="component" value="Chromosome"/>
</dbReference>
<dbReference type="Pfam" id="PF22772">
    <property type="entry name" value="WsaF_C"/>
    <property type="match status" value="1"/>
</dbReference>
<keyword evidence="3" id="KW-1185">Reference proteome</keyword>
<dbReference type="Gene3D" id="3.40.50.2000">
    <property type="entry name" value="Glycogen Phosphorylase B"/>
    <property type="match status" value="1"/>
</dbReference>
<evidence type="ECO:0000313" key="2">
    <source>
        <dbReference type="EMBL" id="QRG08427.1"/>
    </source>
</evidence>
<name>A0A974PRH7_9HYPH</name>
<reference evidence="2 3" key="1">
    <citation type="submission" date="2020-10" db="EMBL/GenBank/DDBJ databases">
        <title>Degradation of 1,4-Dioxane by Xanthobacter sp. YN2, via a Novel Group-2 Soluble Di-Iron Monooxygenase.</title>
        <authorList>
            <person name="Ma F."/>
            <person name="Wang Y."/>
            <person name="Yang J."/>
            <person name="Guo H."/>
            <person name="Su D."/>
            <person name="Yu L."/>
        </authorList>
    </citation>
    <scope>NUCLEOTIDE SEQUENCE [LARGE SCALE GENOMIC DNA]</scope>
    <source>
        <strain evidence="2 3">YN2</strain>
    </source>
</reference>
<evidence type="ECO:0000313" key="3">
    <source>
        <dbReference type="Proteomes" id="UP000596427"/>
    </source>
</evidence>
<accession>A0A974PRH7</accession>
<dbReference type="EMBL" id="CP063362">
    <property type="protein sequence ID" value="QRG08427.1"/>
    <property type="molecule type" value="Genomic_DNA"/>
</dbReference>